<dbReference type="Proteomes" id="UP000197090">
    <property type="component" value="Unassembled WGS sequence"/>
</dbReference>
<dbReference type="RefSeq" id="WP_088496556.1">
    <property type="nucleotide sequence ID" value="NZ_JACLBH010000002.1"/>
</dbReference>
<protein>
    <recommendedName>
        <fullName evidence="3">Transmembrane protein</fullName>
    </recommendedName>
</protein>
<feature type="transmembrane region" description="Helical" evidence="1">
    <location>
        <begin position="20"/>
        <end position="38"/>
    </location>
</feature>
<keyword evidence="1" id="KW-0812">Transmembrane</keyword>
<evidence type="ECO:0008006" key="3">
    <source>
        <dbReference type="Google" id="ProtNLM"/>
    </source>
</evidence>
<dbReference type="AlphaFoldDB" id="A0A246IAT5"/>
<feature type="transmembrane region" description="Helical" evidence="1">
    <location>
        <begin position="44"/>
        <end position="64"/>
    </location>
</feature>
<organism evidence="2">
    <name type="scientific">Stenotrophomonas maltophilia</name>
    <name type="common">Pseudomonas maltophilia</name>
    <name type="synonym">Xanthomonas maltophilia</name>
    <dbReference type="NCBI Taxonomy" id="40324"/>
    <lineage>
        <taxon>Bacteria</taxon>
        <taxon>Pseudomonadati</taxon>
        <taxon>Pseudomonadota</taxon>
        <taxon>Gammaproteobacteria</taxon>
        <taxon>Lysobacterales</taxon>
        <taxon>Lysobacteraceae</taxon>
        <taxon>Stenotrophomonas</taxon>
        <taxon>Stenotrophomonas maltophilia group</taxon>
    </lineage>
</organism>
<gene>
    <name evidence="2" type="ORF">CEE63_05615</name>
</gene>
<name>A0A246IAT5_STEMA</name>
<evidence type="ECO:0000256" key="1">
    <source>
        <dbReference type="SAM" id="Phobius"/>
    </source>
</evidence>
<keyword evidence="1" id="KW-0472">Membrane</keyword>
<keyword evidence="1" id="KW-1133">Transmembrane helix</keyword>
<sequence length="105" mass="11206">MELKELPVGSPARSRHSRSALIFLIAAIVAALVSVPLLRAVGMVQWPAFAIAWLINLGSAWYLAQWAREQGRSAWAYGLPAVLGTVASIVVYVLLALLGPKAGAR</sequence>
<accession>A0A246IAT5</accession>
<feature type="transmembrane region" description="Helical" evidence="1">
    <location>
        <begin position="76"/>
        <end position="98"/>
    </location>
</feature>
<reference evidence="2" key="1">
    <citation type="submission" date="2017-06" db="EMBL/GenBank/DDBJ databases">
        <authorList>
            <person name="Kim H.J."/>
            <person name="Triplett B.A."/>
        </authorList>
    </citation>
    <scope>NUCLEOTIDE SEQUENCE [LARGE SCALE GENOMIC DNA]</scope>
    <source>
        <strain evidence="2">594</strain>
    </source>
</reference>
<comment type="caution">
    <text evidence="2">The sequence shown here is derived from an EMBL/GenBank/DDBJ whole genome shotgun (WGS) entry which is preliminary data.</text>
</comment>
<evidence type="ECO:0000313" key="2">
    <source>
        <dbReference type="EMBL" id="OWQ76843.1"/>
    </source>
</evidence>
<proteinExistence type="predicted"/>
<dbReference type="EMBL" id="NIVX01000039">
    <property type="protein sequence ID" value="OWQ76843.1"/>
    <property type="molecule type" value="Genomic_DNA"/>
</dbReference>